<proteinExistence type="inferred from homology"/>
<dbReference type="EMBL" id="SHKX01000015">
    <property type="protein sequence ID" value="RZU37016.1"/>
    <property type="molecule type" value="Genomic_DNA"/>
</dbReference>
<organism evidence="7 8">
    <name type="scientific">Fluviicoccus keumensis</name>
    <dbReference type="NCBI Taxonomy" id="1435465"/>
    <lineage>
        <taxon>Bacteria</taxon>
        <taxon>Pseudomonadati</taxon>
        <taxon>Pseudomonadota</taxon>
        <taxon>Gammaproteobacteria</taxon>
        <taxon>Moraxellales</taxon>
        <taxon>Moraxellaceae</taxon>
        <taxon>Fluviicoccus</taxon>
    </lineage>
</organism>
<feature type="transmembrane region" description="Helical" evidence="6">
    <location>
        <begin position="210"/>
        <end position="231"/>
    </location>
</feature>
<comment type="similarity">
    <text evidence="2 6">Belongs to the 4-toluene sulfonate uptake permease (TSUP) (TC 2.A.102) family.</text>
</comment>
<feature type="transmembrane region" description="Helical" evidence="6">
    <location>
        <begin position="6"/>
        <end position="33"/>
    </location>
</feature>
<evidence type="ECO:0000313" key="8">
    <source>
        <dbReference type="Proteomes" id="UP000292423"/>
    </source>
</evidence>
<sequence>MDYVLYLGLGCFAGFVAGLFGIGGGMVIVPVLIYSFTAQGLDPGVLTHLAVGTSLATIMVTSVSAVLAHHKRGAVLWPVVRNLAPGLLVGAFAGAQVASMIPARALQILIGSFAFLTAAQMFTGWKGKLGHIPLPGRQGLWVAGGGIGSASAIFGIGGGTFTVPYLTLHGVAMTNAVASASACGMPIALAGAVGFMTAGMHTAQLPSGSWGFVFLPAFIGISATSLVFARLGAQLAHRLPADLLKKLFACLLVAVGISFVWGH</sequence>
<accession>A0A4V2G3H3</accession>
<dbReference type="OrthoDB" id="457670at2"/>
<dbReference type="GO" id="GO:0005886">
    <property type="term" value="C:plasma membrane"/>
    <property type="evidence" value="ECO:0007669"/>
    <property type="project" value="UniProtKB-SubCell"/>
</dbReference>
<feature type="transmembrane region" description="Helical" evidence="6">
    <location>
        <begin position="105"/>
        <end position="125"/>
    </location>
</feature>
<keyword evidence="5 6" id="KW-0472">Membrane</keyword>
<comment type="subcellular location">
    <subcellularLocation>
        <location evidence="6">Cell membrane</location>
        <topology evidence="6">Multi-pass membrane protein</topology>
    </subcellularLocation>
    <subcellularLocation>
        <location evidence="1">Membrane</location>
        <topology evidence="1">Multi-pass membrane protein</topology>
    </subcellularLocation>
</comment>
<feature type="transmembrane region" description="Helical" evidence="6">
    <location>
        <begin position="74"/>
        <end position="93"/>
    </location>
</feature>
<evidence type="ECO:0000256" key="6">
    <source>
        <dbReference type="RuleBase" id="RU363041"/>
    </source>
</evidence>
<feature type="transmembrane region" description="Helical" evidence="6">
    <location>
        <begin position="140"/>
        <end position="165"/>
    </location>
</feature>
<name>A0A4V2G3H3_9GAMM</name>
<feature type="transmembrane region" description="Helical" evidence="6">
    <location>
        <begin position="243"/>
        <end position="261"/>
    </location>
</feature>
<dbReference type="RefSeq" id="WP_130415041.1">
    <property type="nucleotide sequence ID" value="NZ_SHKX01000015.1"/>
</dbReference>
<evidence type="ECO:0000256" key="2">
    <source>
        <dbReference type="ARBA" id="ARBA00009142"/>
    </source>
</evidence>
<evidence type="ECO:0000256" key="4">
    <source>
        <dbReference type="ARBA" id="ARBA00022989"/>
    </source>
</evidence>
<keyword evidence="3 6" id="KW-0812">Transmembrane</keyword>
<dbReference type="InterPro" id="IPR002781">
    <property type="entry name" value="TM_pro_TauE-like"/>
</dbReference>
<evidence type="ECO:0000256" key="3">
    <source>
        <dbReference type="ARBA" id="ARBA00022692"/>
    </source>
</evidence>
<dbReference type="Proteomes" id="UP000292423">
    <property type="component" value="Unassembled WGS sequence"/>
</dbReference>
<dbReference type="AlphaFoldDB" id="A0A4V2G3H3"/>
<feature type="transmembrane region" description="Helical" evidence="6">
    <location>
        <begin position="45"/>
        <end position="68"/>
    </location>
</feature>
<comment type="caution">
    <text evidence="7">The sequence shown here is derived from an EMBL/GenBank/DDBJ whole genome shotgun (WGS) entry which is preliminary data.</text>
</comment>
<keyword evidence="8" id="KW-1185">Reference proteome</keyword>
<evidence type="ECO:0000256" key="1">
    <source>
        <dbReference type="ARBA" id="ARBA00004141"/>
    </source>
</evidence>
<evidence type="ECO:0000256" key="5">
    <source>
        <dbReference type="ARBA" id="ARBA00023136"/>
    </source>
</evidence>
<keyword evidence="4 6" id="KW-1133">Transmembrane helix</keyword>
<dbReference type="Pfam" id="PF01925">
    <property type="entry name" value="TauE"/>
    <property type="match status" value="1"/>
</dbReference>
<keyword evidence="6" id="KW-1003">Cell membrane</keyword>
<gene>
    <name evidence="7" type="ORF">EV700_2880</name>
</gene>
<dbReference type="PANTHER" id="PTHR43483:SF3">
    <property type="entry name" value="MEMBRANE TRANSPORTER PROTEIN HI_0806-RELATED"/>
    <property type="match status" value="1"/>
</dbReference>
<dbReference type="PANTHER" id="PTHR43483">
    <property type="entry name" value="MEMBRANE TRANSPORTER PROTEIN HI_0806-RELATED"/>
    <property type="match status" value="1"/>
</dbReference>
<feature type="transmembrane region" description="Helical" evidence="6">
    <location>
        <begin position="177"/>
        <end position="198"/>
    </location>
</feature>
<reference evidence="7 8" key="1">
    <citation type="submission" date="2019-02" db="EMBL/GenBank/DDBJ databases">
        <title>Genomic Encyclopedia of Type Strains, Phase IV (KMG-IV): sequencing the most valuable type-strain genomes for metagenomic binning, comparative biology and taxonomic classification.</title>
        <authorList>
            <person name="Goeker M."/>
        </authorList>
    </citation>
    <scope>NUCLEOTIDE SEQUENCE [LARGE SCALE GENOMIC DNA]</scope>
    <source>
        <strain evidence="7 8">DSM 105135</strain>
    </source>
</reference>
<protein>
    <recommendedName>
        <fullName evidence="6">Probable membrane transporter protein</fullName>
    </recommendedName>
</protein>
<evidence type="ECO:0000313" key="7">
    <source>
        <dbReference type="EMBL" id="RZU37016.1"/>
    </source>
</evidence>